<evidence type="ECO:0000256" key="5">
    <source>
        <dbReference type="SAM" id="SignalP"/>
    </source>
</evidence>
<keyword evidence="5" id="KW-0732">Signal</keyword>
<dbReference type="KEGG" id="shl:Shal_2620"/>
<dbReference type="AlphaFoldDB" id="B0TKX4"/>
<protein>
    <submittedName>
        <fullName evidence="7">TonB family protein</fullName>
    </submittedName>
</protein>
<dbReference type="Gene3D" id="3.30.2420.10">
    <property type="entry name" value="TonB"/>
    <property type="match status" value="1"/>
</dbReference>
<dbReference type="STRING" id="458817.Shal_2620"/>
<feature type="signal peptide" evidence="5">
    <location>
        <begin position="1"/>
        <end position="20"/>
    </location>
</feature>
<keyword evidence="2" id="KW-0812">Transmembrane</keyword>
<evidence type="ECO:0000313" key="8">
    <source>
        <dbReference type="Proteomes" id="UP000001317"/>
    </source>
</evidence>
<dbReference type="HOGENOM" id="CLU_148019_0_0_6"/>
<evidence type="ECO:0000256" key="2">
    <source>
        <dbReference type="ARBA" id="ARBA00022692"/>
    </source>
</evidence>
<feature type="domain" description="TonB C-terminal" evidence="6">
    <location>
        <begin position="35"/>
        <end position="131"/>
    </location>
</feature>
<accession>B0TKX4</accession>
<evidence type="ECO:0000259" key="6">
    <source>
        <dbReference type="PROSITE" id="PS52015"/>
    </source>
</evidence>
<evidence type="ECO:0000313" key="7">
    <source>
        <dbReference type="EMBL" id="ABZ77176.1"/>
    </source>
</evidence>
<dbReference type="PROSITE" id="PS52015">
    <property type="entry name" value="TONB_CTD"/>
    <property type="match status" value="1"/>
</dbReference>
<feature type="chain" id="PRO_5002753395" evidence="5">
    <location>
        <begin position="21"/>
        <end position="145"/>
    </location>
</feature>
<name>B0TKX4_SHEHH</name>
<evidence type="ECO:0000256" key="4">
    <source>
        <dbReference type="ARBA" id="ARBA00023136"/>
    </source>
</evidence>
<dbReference type="eggNOG" id="COG0810">
    <property type="taxonomic scope" value="Bacteria"/>
</dbReference>
<dbReference type="InterPro" id="IPR037682">
    <property type="entry name" value="TonB_C"/>
</dbReference>
<dbReference type="RefSeq" id="WP_012277704.1">
    <property type="nucleotide sequence ID" value="NC_010334.1"/>
</dbReference>
<dbReference type="GO" id="GO:0055085">
    <property type="term" value="P:transmembrane transport"/>
    <property type="evidence" value="ECO:0007669"/>
    <property type="project" value="InterPro"/>
</dbReference>
<comment type="subcellular location">
    <subcellularLocation>
        <location evidence="1">Membrane</location>
        <topology evidence="1">Single-pass membrane protein</topology>
    </subcellularLocation>
</comment>
<dbReference type="GO" id="GO:0016020">
    <property type="term" value="C:membrane"/>
    <property type="evidence" value="ECO:0007669"/>
    <property type="project" value="UniProtKB-SubCell"/>
</dbReference>
<evidence type="ECO:0000256" key="3">
    <source>
        <dbReference type="ARBA" id="ARBA00022989"/>
    </source>
</evidence>
<dbReference type="SUPFAM" id="SSF74653">
    <property type="entry name" value="TolA/TonB C-terminal domain"/>
    <property type="match status" value="1"/>
</dbReference>
<dbReference type="Proteomes" id="UP000001317">
    <property type="component" value="Chromosome"/>
</dbReference>
<keyword evidence="3" id="KW-1133">Transmembrane helix</keyword>
<evidence type="ECO:0000256" key="1">
    <source>
        <dbReference type="ARBA" id="ARBA00004167"/>
    </source>
</evidence>
<sequence length="145" mass="16414">MKVIGLAAFALLLVPQMSQAKNVYGEVLLTEVEPSTQKVWHREGNKPHPYPIEFAQAKLQGCAVLSFDISEEGHTENVEVISSVPNRHLGKNSRKEVKRWRWQPLDTELQATAEKRVLRIDYCLSDVSEEQSLAQCQRQAQLNCG</sequence>
<proteinExistence type="predicted"/>
<dbReference type="InterPro" id="IPR006260">
    <property type="entry name" value="TonB/TolA_C"/>
</dbReference>
<dbReference type="Pfam" id="PF03544">
    <property type="entry name" value="TonB_C"/>
    <property type="match status" value="1"/>
</dbReference>
<reference evidence="7" key="1">
    <citation type="submission" date="2008-01" db="EMBL/GenBank/DDBJ databases">
        <title>Complete sequence of Shewanella halifaxensis HAW-EB4.</title>
        <authorList>
            <consortium name="US DOE Joint Genome Institute"/>
            <person name="Copeland A."/>
            <person name="Lucas S."/>
            <person name="Lapidus A."/>
            <person name="Glavina del Rio T."/>
            <person name="Dalin E."/>
            <person name="Tice H."/>
            <person name="Bruce D."/>
            <person name="Goodwin L."/>
            <person name="Pitluck S."/>
            <person name="Sims D."/>
            <person name="Brettin T."/>
            <person name="Detter J.C."/>
            <person name="Han C."/>
            <person name="Kuske C.R."/>
            <person name="Schmutz J."/>
            <person name="Larimer F."/>
            <person name="Land M."/>
            <person name="Hauser L."/>
            <person name="Kyrpides N."/>
            <person name="Kim E."/>
            <person name="Zhao J.-S."/>
            <person name="Richardson P."/>
        </authorList>
    </citation>
    <scope>NUCLEOTIDE SEQUENCE [LARGE SCALE GENOMIC DNA]</scope>
    <source>
        <strain evidence="7">HAW-EB4</strain>
    </source>
</reference>
<dbReference type="EMBL" id="CP000931">
    <property type="protein sequence ID" value="ABZ77176.1"/>
    <property type="molecule type" value="Genomic_DNA"/>
</dbReference>
<keyword evidence="8" id="KW-1185">Reference proteome</keyword>
<dbReference type="OrthoDB" id="6266234at2"/>
<keyword evidence="4" id="KW-0472">Membrane</keyword>
<dbReference type="NCBIfam" id="TIGR01352">
    <property type="entry name" value="tonB_Cterm"/>
    <property type="match status" value="1"/>
</dbReference>
<organism evidence="7 8">
    <name type="scientific">Shewanella halifaxensis (strain HAW-EB4)</name>
    <dbReference type="NCBI Taxonomy" id="458817"/>
    <lineage>
        <taxon>Bacteria</taxon>
        <taxon>Pseudomonadati</taxon>
        <taxon>Pseudomonadota</taxon>
        <taxon>Gammaproteobacteria</taxon>
        <taxon>Alteromonadales</taxon>
        <taxon>Shewanellaceae</taxon>
        <taxon>Shewanella</taxon>
    </lineage>
</organism>
<gene>
    <name evidence="7" type="ordered locus">Shal_2620</name>
</gene>